<feature type="domain" description="CinA C-terminal" evidence="1">
    <location>
        <begin position="25"/>
        <end position="180"/>
    </location>
</feature>
<evidence type="ECO:0000313" key="3">
    <source>
        <dbReference type="Proteomes" id="UP000216885"/>
    </source>
</evidence>
<sequence>MSTTPHKPVPGLAPASLSHAQALGLAERLGAALQRRGWLMGTAESCTGGLLAGAITSVAGSSEWFERGFVTYSNAAKVAEISVSPDTLDRYGAVSEATALEMANGVLLATPNAHIAASTTGIAGPGGATPGKPVGMVCFGFAMRGTDGITSRALTEVFPGDRAQVRQASVVYALRGLLELIGEPVNRSRP</sequence>
<evidence type="ECO:0000313" key="2">
    <source>
        <dbReference type="EMBL" id="OZI52324.1"/>
    </source>
</evidence>
<proteinExistence type="predicted"/>
<name>A0A261TRM5_9BORD</name>
<dbReference type="InterPro" id="IPR036653">
    <property type="entry name" value="CinA-like_C"/>
</dbReference>
<gene>
    <name evidence="2" type="ORF">CAL20_20425</name>
</gene>
<protein>
    <submittedName>
        <fullName evidence="2">Damage-inducible protein CinA</fullName>
    </submittedName>
</protein>
<dbReference type="InterPro" id="IPR008136">
    <property type="entry name" value="CinA_C"/>
</dbReference>
<keyword evidence="3" id="KW-1185">Reference proteome</keyword>
<dbReference type="Pfam" id="PF02464">
    <property type="entry name" value="CinA"/>
    <property type="match status" value="1"/>
</dbReference>
<dbReference type="SUPFAM" id="SSF142433">
    <property type="entry name" value="CinA-like"/>
    <property type="match status" value="1"/>
</dbReference>
<dbReference type="RefSeq" id="WP_094838824.1">
    <property type="nucleotide sequence ID" value="NZ_NEVQ01000021.1"/>
</dbReference>
<reference evidence="2 3" key="1">
    <citation type="submission" date="2017-05" db="EMBL/GenBank/DDBJ databases">
        <title>Complete and WGS of Bordetella genogroups.</title>
        <authorList>
            <person name="Spilker T."/>
            <person name="LiPuma J."/>
        </authorList>
    </citation>
    <scope>NUCLEOTIDE SEQUENCE [LARGE SCALE GENOMIC DNA]</scope>
    <source>
        <strain evidence="2 3">AU9919</strain>
    </source>
</reference>
<dbReference type="AlphaFoldDB" id="A0A261TRM5"/>
<accession>A0A261TRM5</accession>
<evidence type="ECO:0000259" key="1">
    <source>
        <dbReference type="Pfam" id="PF02464"/>
    </source>
</evidence>
<organism evidence="2 3">
    <name type="scientific">Bordetella genomosp. 4</name>
    <dbReference type="NCBI Taxonomy" id="463044"/>
    <lineage>
        <taxon>Bacteria</taxon>
        <taxon>Pseudomonadati</taxon>
        <taxon>Pseudomonadota</taxon>
        <taxon>Betaproteobacteria</taxon>
        <taxon>Burkholderiales</taxon>
        <taxon>Alcaligenaceae</taxon>
        <taxon>Bordetella</taxon>
    </lineage>
</organism>
<dbReference type="Proteomes" id="UP000216885">
    <property type="component" value="Unassembled WGS sequence"/>
</dbReference>
<comment type="caution">
    <text evidence="2">The sequence shown here is derived from an EMBL/GenBank/DDBJ whole genome shotgun (WGS) entry which is preliminary data.</text>
</comment>
<dbReference type="Gene3D" id="3.90.950.20">
    <property type="entry name" value="CinA-like"/>
    <property type="match status" value="1"/>
</dbReference>
<dbReference type="EMBL" id="NEVQ01000021">
    <property type="protein sequence ID" value="OZI52324.1"/>
    <property type="molecule type" value="Genomic_DNA"/>
</dbReference>
<dbReference type="NCBIfam" id="TIGR00199">
    <property type="entry name" value="PncC_domain"/>
    <property type="match status" value="1"/>
</dbReference>